<keyword evidence="3" id="KW-0645">Protease</keyword>
<keyword evidence="3" id="KW-0482">Metalloprotease</keyword>
<evidence type="ECO:0000313" key="3">
    <source>
        <dbReference type="EMBL" id="GAA6168891.1"/>
    </source>
</evidence>
<name>A0ABQ0AB59_9GAMM</name>
<evidence type="ECO:0000256" key="2">
    <source>
        <dbReference type="SAM" id="SignalP"/>
    </source>
</evidence>
<dbReference type="Proteomes" id="UP001465153">
    <property type="component" value="Unassembled WGS sequence"/>
</dbReference>
<dbReference type="SUPFAM" id="SSF55486">
    <property type="entry name" value="Metalloproteases ('zincins'), catalytic domain"/>
    <property type="match status" value="1"/>
</dbReference>
<sequence length="434" mass="45681">MKKHLLAAAVALTTAFTGIQAHSQATEISFTAAPAPQVLRAQSGTNLFSRSFNRSAVRNDPLMKSLRSDPTIMSARPINVNTNMIDGKSSTITFNMGGGLNMTATNSASYWLGNDYQVWTGTLESGADLSATSGIATDRVVLVRNNGRVHGEVRMGDRMFSIQTTQNGQHILAEVDMSKIPTTDDTPQNANATPQPPTPAAPELLETTGTATIRVLQAATEDAIVDLGGVGPTVDRMNFHLAQSNDVYAANGLGIVLANGGLFRTGVPELRFMTDNLDGLENTRDGYLDGLATTTRDSQAADIVVIITETQSSPFGGLCGIAAGIGVGQAQGFFAMASATSCANGLTFPHELGHLFGARHDNDPNTTPFAFGHGFVNAGANIRTVMAVNSNPQPRVGLFSTDDQTFGGASLGNSGFNDNERVHATRAATMANFR</sequence>
<accession>A0ABQ0AB59</accession>
<keyword evidence="3" id="KW-0378">Hydrolase</keyword>
<reference evidence="3 4" key="1">
    <citation type="submission" date="2024-04" db="EMBL/GenBank/DDBJ databases">
        <title>Draft genome sequence of Sessilibacter corallicola NBRC 116591.</title>
        <authorList>
            <person name="Miyakawa T."/>
            <person name="Kusuya Y."/>
            <person name="Miura T."/>
        </authorList>
    </citation>
    <scope>NUCLEOTIDE SEQUENCE [LARGE SCALE GENOMIC DNA]</scope>
    <source>
        <strain evidence="3 4">KU-00831-HH</strain>
    </source>
</reference>
<feature type="region of interest" description="Disordered" evidence="1">
    <location>
        <begin position="180"/>
        <end position="201"/>
    </location>
</feature>
<dbReference type="GO" id="GO:0008237">
    <property type="term" value="F:metallopeptidase activity"/>
    <property type="evidence" value="ECO:0007669"/>
    <property type="project" value="UniProtKB-KW"/>
</dbReference>
<organism evidence="3 4">
    <name type="scientific">Sessilibacter corallicola</name>
    <dbReference type="NCBI Taxonomy" id="2904075"/>
    <lineage>
        <taxon>Bacteria</taxon>
        <taxon>Pseudomonadati</taxon>
        <taxon>Pseudomonadota</taxon>
        <taxon>Gammaproteobacteria</taxon>
        <taxon>Cellvibrionales</taxon>
        <taxon>Cellvibrionaceae</taxon>
        <taxon>Sessilibacter</taxon>
    </lineage>
</organism>
<keyword evidence="2" id="KW-0732">Signal</keyword>
<evidence type="ECO:0000256" key="1">
    <source>
        <dbReference type="SAM" id="MobiDB-lite"/>
    </source>
</evidence>
<feature type="signal peptide" evidence="2">
    <location>
        <begin position="1"/>
        <end position="21"/>
    </location>
</feature>
<feature type="chain" id="PRO_5046890225" evidence="2">
    <location>
        <begin position="22"/>
        <end position="434"/>
    </location>
</feature>
<gene>
    <name evidence="3" type="ORF">NBRC116591_27020</name>
</gene>
<dbReference type="Pfam" id="PF13582">
    <property type="entry name" value="Reprolysin_3"/>
    <property type="match status" value="1"/>
</dbReference>
<evidence type="ECO:0000313" key="4">
    <source>
        <dbReference type="Proteomes" id="UP001465153"/>
    </source>
</evidence>
<protein>
    <submittedName>
        <fullName evidence="3">Zinc-dependent metalloprotease</fullName>
    </submittedName>
</protein>
<dbReference type="InterPro" id="IPR024079">
    <property type="entry name" value="MetalloPept_cat_dom_sf"/>
</dbReference>
<comment type="caution">
    <text evidence="3">The sequence shown here is derived from an EMBL/GenBank/DDBJ whole genome shotgun (WGS) entry which is preliminary data.</text>
</comment>
<dbReference type="RefSeq" id="WP_353303588.1">
    <property type="nucleotide sequence ID" value="NZ_BAABWN010000008.1"/>
</dbReference>
<dbReference type="Gene3D" id="3.40.390.10">
    <property type="entry name" value="Collagenase (Catalytic Domain)"/>
    <property type="match status" value="1"/>
</dbReference>
<dbReference type="EMBL" id="BAABWN010000008">
    <property type="protein sequence ID" value="GAA6168891.1"/>
    <property type="molecule type" value="Genomic_DNA"/>
</dbReference>
<proteinExistence type="predicted"/>
<keyword evidence="4" id="KW-1185">Reference proteome</keyword>